<keyword evidence="3" id="KW-0312">Gluconeogenesis</keyword>
<dbReference type="GO" id="GO:0006094">
    <property type="term" value="P:gluconeogenesis"/>
    <property type="evidence" value="ECO:0007669"/>
    <property type="project" value="UniProtKB-UniPathway"/>
</dbReference>
<evidence type="ECO:0000256" key="3">
    <source>
        <dbReference type="RuleBase" id="RU363013"/>
    </source>
</evidence>
<name>A0A0G0Z3T6_9BACT</name>
<dbReference type="EMBL" id="LCDA01000001">
    <property type="protein sequence ID" value="KKS43402.1"/>
    <property type="molecule type" value="Genomic_DNA"/>
</dbReference>
<comment type="subunit">
    <text evidence="3">Homodimer.</text>
</comment>
<dbReference type="UniPathway" id="UPA00138"/>
<evidence type="ECO:0000313" key="4">
    <source>
        <dbReference type="EMBL" id="KKS43402.1"/>
    </source>
</evidence>
<gene>
    <name evidence="4" type="ORF">UV06_C0001G0136</name>
</gene>
<dbReference type="InterPro" id="IPR000652">
    <property type="entry name" value="Triosephosphate_isomerase"/>
</dbReference>
<keyword evidence="2 3" id="KW-0413">Isomerase</keyword>
<dbReference type="PROSITE" id="PS51440">
    <property type="entry name" value="TIM_2"/>
    <property type="match status" value="1"/>
</dbReference>
<comment type="pathway">
    <text evidence="3">Carbohydrate biosynthesis; gluconeogenesis.</text>
</comment>
<evidence type="ECO:0000256" key="1">
    <source>
        <dbReference type="ARBA" id="ARBA00007422"/>
    </source>
</evidence>
<dbReference type="PANTHER" id="PTHR21139">
    <property type="entry name" value="TRIOSEPHOSPHATE ISOMERASE"/>
    <property type="match status" value="1"/>
</dbReference>
<evidence type="ECO:0000313" key="5">
    <source>
        <dbReference type="Proteomes" id="UP000033854"/>
    </source>
</evidence>
<comment type="subcellular location">
    <subcellularLocation>
        <location evidence="3">Cytoplasm</location>
    </subcellularLocation>
</comment>
<dbReference type="Gene3D" id="3.20.20.70">
    <property type="entry name" value="Aldolase class I"/>
    <property type="match status" value="1"/>
</dbReference>
<keyword evidence="3" id="KW-0324">Glycolysis</keyword>
<comment type="pathway">
    <text evidence="3">Carbohydrate degradation; glycolysis; D-glyceraldehyde 3-phosphate from glycerone phosphate: step 1/1.</text>
</comment>
<protein>
    <recommendedName>
        <fullName evidence="3">Triosephosphate isomerase</fullName>
        <ecNumber evidence="3">5.3.1.1</ecNumber>
    </recommendedName>
</protein>
<dbReference type="EC" id="5.3.1.1" evidence="3"/>
<dbReference type="Pfam" id="PF00121">
    <property type="entry name" value="TIM"/>
    <property type="match status" value="1"/>
</dbReference>
<dbReference type="GO" id="GO:0046166">
    <property type="term" value="P:glyceraldehyde-3-phosphate biosynthetic process"/>
    <property type="evidence" value="ECO:0007669"/>
    <property type="project" value="TreeGrafter"/>
</dbReference>
<dbReference type="PANTHER" id="PTHR21139:SF42">
    <property type="entry name" value="TRIOSEPHOSPHATE ISOMERASE"/>
    <property type="match status" value="1"/>
</dbReference>
<dbReference type="PATRIC" id="fig|1618378.3.peg.139"/>
<evidence type="ECO:0000256" key="2">
    <source>
        <dbReference type="ARBA" id="ARBA00023235"/>
    </source>
</evidence>
<dbReference type="GO" id="GO:0006096">
    <property type="term" value="P:glycolytic process"/>
    <property type="evidence" value="ECO:0007669"/>
    <property type="project" value="UniProtKB-UniPathway"/>
</dbReference>
<dbReference type="GO" id="GO:0004807">
    <property type="term" value="F:triose-phosphate isomerase activity"/>
    <property type="evidence" value="ECO:0007669"/>
    <property type="project" value="UniProtKB-EC"/>
</dbReference>
<dbReference type="InterPro" id="IPR020861">
    <property type="entry name" value="Triosephosphate_isomerase_AS"/>
</dbReference>
<dbReference type="CDD" id="cd00311">
    <property type="entry name" value="TIM"/>
    <property type="match status" value="1"/>
</dbReference>
<comment type="similarity">
    <text evidence="1 3">Belongs to the triosephosphate isomerase family.</text>
</comment>
<dbReference type="InterPro" id="IPR013785">
    <property type="entry name" value="Aldolase_TIM"/>
</dbReference>
<dbReference type="GO" id="GO:0005829">
    <property type="term" value="C:cytosol"/>
    <property type="evidence" value="ECO:0007669"/>
    <property type="project" value="TreeGrafter"/>
</dbReference>
<sequence>MKYVIGNWKSNQNLTESLIWIDGIHALKPKFPADIAIILCLPFTDIAAFNHKIADLNIPIITGAQDVSHLAPGKHTGEITANMLGELVSYCIVGHSERRRDFNETSQMVAEKAKLLLENSITPIVCLDLPYLDEQIKELFQNNIDVSRCFFVYEPIAAIGTGHPLDPVEANHTTNQIGFLLDNVAPVLYGGSVTADNVKSFVDQSRIDGVLVGTDSLEPTLFAGIINSLI</sequence>
<dbReference type="AlphaFoldDB" id="A0A0G0Z3T6"/>
<proteinExistence type="inferred from homology"/>
<dbReference type="GO" id="GO:0019563">
    <property type="term" value="P:glycerol catabolic process"/>
    <property type="evidence" value="ECO:0007669"/>
    <property type="project" value="TreeGrafter"/>
</dbReference>
<dbReference type="SUPFAM" id="SSF51351">
    <property type="entry name" value="Triosephosphate isomerase (TIM)"/>
    <property type="match status" value="1"/>
</dbReference>
<keyword evidence="3" id="KW-0963">Cytoplasm</keyword>
<dbReference type="Proteomes" id="UP000033854">
    <property type="component" value="Unassembled WGS sequence"/>
</dbReference>
<comment type="caution">
    <text evidence="4">The sequence shown here is derived from an EMBL/GenBank/DDBJ whole genome shotgun (WGS) entry which is preliminary data.</text>
</comment>
<reference evidence="4 5" key="1">
    <citation type="journal article" date="2015" name="Nature">
        <title>rRNA introns, odd ribosomes, and small enigmatic genomes across a large radiation of phyla.</title>
        <authorList>
            <person name="Brown C.T."/>
            <person name="Hug L.A."/>
            <person name="Thomas B.C."/>
            <person name="Sharon I."/>
            <person name="Castelle C.J."/>
            <person name="Singh A."/>
            <person name="Wilkins M.J."/>
            <person name="Williams K.H."/>
            <person name="Banfield J.F."/>
        </authorList>
    </citation>
    <scope>NUCLEOTIDE SEQUENCE [LARGE SCALE GENOMIC DNA]</scope>
</reference>
<dbReference type="PROSITE" id="PS00171">
    <property type="entry name" value="TIM_1"/>
    <property type="match status" value="1"/>
</dbReference>
<accession>A0A0G0Z3T6</accession>
<dbReference type="InterPro" id="IPR035990">
    <property type="entry name" value="TIM_sf"/>
</dbReference>
<comment type="catalytic activity">
    <reaction evidence="3">
        <text>D-glyceraldehyde 3-phosphate = dihydroxyacetone phosphate</text>
        <dbReference type="Rhea" id="RHEA:18585"/>
        <dbReference type="ChEBI" id="CHEBI:57642"/>
        <dbReference type="ChEBI" id="CHEBI:59776"/>
        <dbReference type="EC" id="5.3.1.1"/>
    </reaction>
</comment>
<dbReference type="UniPathway" id="UPA00109">
    <property type="reaction ID" value="UER00189"/>
</dbReference>
<organism evidence="4 5">
    <name type="scientific">Candidatus Collierbacteria bacterium GW2011_GWA2_42_17</name>
    <dbReference type="NCBI Taxonomy" id="1618378"/>
    <lineage>
        <taxon>Bacteria</taxon>
        <taxon>Candidatus Collieribacteriota</taxon>
    </lineage>
</organism>